<feature type="region of interest" description="Disordered" evidence="1">
    <location>
        <begin position="1"/>
        <end position="41"/>
    </location>
</feature>
<feature type="compositionally biased region" description="Low complexity" evidence="1">
    <location>
        <begin position="63"/>
        <end position="76"/>
    </location>
</feature>
<sequence length="316" mass="35636">MSSSSPSQKRNLRRGAEEITNAQSHTEPSCTQNKLIGSSPNGKYYRVVLDDDELTMAVKRLEPSPSSGSPPVNSNSQKRRVQHELEMLARVKHRNVMSLRAYNRDQDRFWLVYDYIPGGSLEDAMARVRSQQLTLGWDARLRIAVGIAKGLRYLHFECSRRILHYGLKPSNVMLDEGFEPRLGDFGLAMLENFRLDTPSTATHYVAPECFQSCRYTDKSDVYSFGVILGVLFTGKDPSYPFFAGETGRGSLGRWLRHLQQAGEAREALDKGILGEEMEEEEMLMAIRIAIVCLSDLPADRPSSDELVAMLIQLHSF</sequence>
<keyword evidence="4" id="KW-1185">Reference proteome</keyword>
<dbReference type="SUPFAM" id="SSF56112">
    <property type="entry name" value="Protein kinase-like (PK-like)"/>
    <property type="match status" value="1"/>
</dbReference>
<dbReference type="Proteomes" id="UP001055439">
    <property type="component" value="Chromosome 5"/>
</dbReference>
<dbReference type="OrthoDB" id="4062651at2759"/>
<evidence type="ECO:0000313" key="3">
    <source>
        <dbReference type="EMBL" id="URE00400.1"/>
    </source>
</evidence>
<feature type="domain" description="Protein kinase" evidence="2">
    <location>
        <begin position="30"/>
        <end position="316"/>
    </location>
</feature>
<dbReference type="InterPro" id="IPR000719">
    <property type="entry name" value="Prot_kinase_dom"/>
</dbReference>
<dbReference type="InterPro" id="IPR051824">
    <property type="entry name" value="LRR_Rcpt-Like_S/T_Kinase"/>
</dbReference>
<proteinExistence type="predicted"/>
<evidence type="ECO:0000259" key="2">
    <source>
        <dbReference type="PROSITE" id="PS50011"/>
    </source>
</evidence>
<organism evidence="3 4">
    <name type="scientific">Musa troglodytarum</name>
    <name type="common">fe'i banana</name>
    <dbReference type="NCBI Taxonomy" id="320322"/>
    <lineage>
        <taxon>Eukaryota</taxon>
        <taxon>Viridiplantae</taxon>
        <taxon>Streptophyta</taxon>
        <taxon>Embryophyta</taxon>
        <taxon>Tracheophyta</taxon>
        <taxon>Spermatophyta</taxon>
        <taxon>Magnoliopsida</taxon>
        <taxon>Liliopsida</taxon>
        <taxon>Zingiberales</taxon>
        <taxon>Musaceae</taxon>
        <taxon>Musa</taxon>
    </lineage>
</organism>
<dbReference type="Gene3D" id="3.30.200.20">
    <property type="entry name" value="Phosphorylase Kinase, domain 1"/>
    <property type="match status" value="1"/>
</dbReference>
<feature type="compositionally biased region" description="Polar residues" evidence="1">
    <location>
        <begin position="20"/>
        <end position="41"/>
    </location>
</feature>
<dbReference type="PROSITE" id="PS50011">
    <property type="entry name" value="PROTEIN_KINASE_DOM"/>
    <property type="match status" value="1"/>
</dbReference>
<dbReference type="PANTHER" id="PTHR48006">
    <property type="entry name" value="LEUCINE-RICH REPEAT-CONTAINING PROTEIN DDB_G0281931-RELATED"/>
    <property type="match status" value="1"/>
</dbReference>
<evidence type="ECO:0000256" key="1">
    <source>
        <dbReference type="SAM" id="MobiDB-lite"/>
    </source>
</evidence>
<name>A0A9E7FQ89_9LILI</name>
<evidence type="ECO:0000313" key="4">
    <source>
        <dbReference type="Proteomes" id="UP001055439"/>
    </source>
</evidence>
<dbReference type="Gene3D" id="1.10.510.10">
    <property type="entry name" value="Transferase(Phosphotransferase) domain 1"/>
    <property type="match status" value="1"/>
</dbReference>
<gene>
    <name evidence="3" type="ORF">MUK42_18370</name>
</gene>
<keyword evidence="3" id="KW-0808">Transferase</keyword>
<dbReference type="GO" id="GO:0004672">
    <property type="term" value="F:protein kinase activity"/>
    <property type="evidence" value="ECO:0007669"/>
    <property type="project" value="InterPro"/>
</dbReference>
<keyword evidence="3" id="KW-0675">Receptor</keyword>
<dbReference type="EMBL" id="CP097507">
    <property type="protein sequence ID" value="URE00400.1"/>
    <property type="molecule type" value="Genomic_DNA"/>
</dbReference>
<protein>
    <submittedName>
        <fullName evidence="3">Receptor-like protein kinase</fullName>
    </submittedName>
</protein>
<dbReference type="GO" id="GO:0005524">
    <property type="term" value="F:ATP binding"/>
    <property type="evidence" value="ECO:0007669"/>
    <property type="project" value="InterPro"/>
</dbReference>
<keyword evidence="3" id="KW-0418">Kinase</keyword>
<dbReference type="AlphaFoldDB" id="A0A9E7FQ89"/>
<accession>A0A9E7FQ89</accession>
<dbReference type="Pfam" id="PF00069">
    <property type="entry name" value="Pkinase"/>
    <property type="match status" value="1"/>
</dbReference>
<dbReference type="PANTHER" id="PTHR48006:SF100">
    <property type="entry name" value="LRR RECEPTOR-LIKE SERINE_THREONINE-KINASE-RELATED"/>
    <property type="match status" value="1"/>
</dbReference>
<feature type="region of interest" description="Disordered" evidence="1">
    <location>
        <begin position="61"/>
        <end position="80"/>
    </location>
</feature>
<dbReference type="InterPro" id="IPR011009">
    <property type="entry name" value="Kinase-like_dom_sf"/>
</dbReference>
<reference evidence="3" key="1">
    <citation type="submission" date="2022-05" db="EMBL/GenBank/DDBJ databases">
        <title>The Musa troglodytarum L. genome provides insights into the mechanism of non-climacteric behaviour and enrichment of carotenoids.</title>
        <authorList>
            <person name="Wang J."/>
        </authorList>
    </citation>
    <scope>NUCLEOTIDE SEQUENCE</scope>
    <source>
        <tissue evidence="3">Leaf</tissue>
    </source>
</reference>